<dbReference type="EMBL" id="CARXXK010001184">
    <property type="protein sequence ID" value="CAI6374268.1"/>
    <property type="molecule type" value="Genomic_DNA"/>
</dbReference>
<dbReference type="AlphaFoldDB" id="A0AAV0Y2U1"/>
<dbReference type="Proteomes" id="UP001160148">
    <property type="component" value="Unassembled WGS sequence"/>
</dbReference>
<sequence>MQCTSTCKNCETDEAEFLTVDVLKDVSIDPAVEELVTNTEETGVELSTSPEDLNNRKVYCEQPSLESCSIVYFAGYLAKKCLDKFLCTDCDLTKNKNEYLNEPPQILILKKTFDNVGLAQGLKTPSDKLVEIVEICLNVFENYFPKIKTEKKIIFSFKEKALPIIYQKYSDVENSTCHNHYIMYIIELLFRTKLYKECKVENTNVRKRVVQDTDKLRILQNK</sequence>
<accession>A0AAV0Y2U1</accession>
<evidence type="ECO:0000313" key="2">
    <source>
        <dbReference type="Proteomes" id="UP001160148"/>
    </source>
</evidence>
<gene>
    <name evidence="1" type="ORF">MEUPH1_LOCUS27909</name>
</gene>
<protein>
    <submittedName>
        <fullName evidence="1">Uncharacterized protein</fullName>
    </submittedName>
</protein>
<reference evidence="1 2" key="1">
    <citation type="submission" date="2023-01" db="EMBL/GenBank/DDBJ databases">
        <authorList>
            <person name="Whitehead M."/>
        </authorList>
    </citation>
    <scope>NUCLEOTIDE SEQUENCE [LARGE SCALE GENOMIC DNA]</scope>
</reference>
<evidence type="ECO:0000313" key="1">
    <source>
        <dbReference type="EMBL" id="CAI6374268.1"/>
    </source>
</evidence>
<name>A0AAV0Y2U1_9HEMI</name>
<proteinExistence type="predicted"/>
<keyword evidence="2" id="KW-1185">Reference proteome</keyword>
<organism evidence="1 2">
    <name type="scientific">Macrosiphum euphorbiae</name>
    <name type="common">potato aphid</name>
    <dbReference type="NCBI Taxonomy" id="13131"/>
    <lineage>
        <taxon>Eukaryota</taxon>
        <taxon>Metazoa</taxon>
        <taxon>Ecdysozoa</taxon>
        <taxon>Arthropoda</taxon>
        <taxon>Hexapoda</taxon>
        <taxon>Insecta</taxon>
        <taxon>Pterygota</taxon>
        <taxon>Neoptera</taxon>
        <taxon>Paraneoptera</taxon>
        <taxon>Hemiptera</taxon>
        <taxon>Sternorrhyncha</taxon>
        <taxon>Aphidomorpha</taxon>
        <taxon>Aphidoidea</taxon>
        <taxon>Aphididae</taxon>
        <taxon>Macrosiphini</taxon>
        <taxon>Macrosiphum</taxon>
    </lineage>
</organism>
<comment type="caution">
    <text evidence="1">The sequence shown here is derived from an EMBL/GenBank/DDBJ whole genome shotgun (WGS) entry which is preliminary data.</text>
</comment>